<reference evidence="3 4" key="1">
    <citation type="submission" date="2012-06" db="EMBL/GenBank/DDBJ databases">
        <title>The complete genome of Ornithobacterium rhinotracheale DSM 15997.</title>
        <authorList>
            <consortium name="US DOE Joint Genome Institute (JGI-PGF)"/>
            <person name="Lucas S."/>
            <person name="Copeland A."/>
            <person name="Lapidus A."/>
            <person name="Goodwin L."/>
            <person name="Pitluck S."/>
            <person name="Peters L."/>
            <person name="Mikhailova N."/>
            <person name="Teshima H."/>
            <person name="Kyrpides N."/>
            <person name="Mavromatis K."/>
            <person name="Pagani I."/>
            <person name="Ivanova N."/>
            <person name="Ovchinnikova G."/>
            <person name="Zeytun A."/>
            <person name="Detter J.C."/>
            <person name="Han C."/>
            <person name="Land M."/>
            <person name="Hauser L."/>
            <person name="Markowitz V."/>
            <person name="Cheng J.-F."/>
            <person name="Hugenholtz P."/>
            <person name="Woyke T."/>
            <person name="Wu D."/>
            <person name="Lang E."/>
            <person name="Kopitz M."/>
            <person name="Brambilla E."/>
            <person name="Klenk H.-P."/>
            <person name="Eisen J.A."/>
        </authorList>
    </citation>
    <scope>NUCLEOTIDE SEQUENCE [LARGE SCALE GENOMIC DNA]</scope>
    <source>
        <strain evidence="4">ATCC 51463 / DSM 15997 / CCUG 23171 / LMG 9086</strain>
    </source>
</reference>
<keyword evidence="4" id="KW-1185">Reference proteome</keyword>
<protein>
    <submittedName>
        <fullName evidence="3">DNA-binding protein, histone-like, putative</fullName>
    </submittedName>
</protein>
<dbReference type="EMBL" id="CP003283">
    <property type="protein sequence ID" value="AFL97088.1"/>
    <property type="molecule type" value="Genomic_DNA"/>
</dbReference>
<dbReference type="eggNOG" id="COG0776">
    <property type="taxonomic scope" value="Bacteria"/>
</dbReference>
<evidence type="ECO:0000259" key="2">
    <source>
        <dbReference type="Pfam" id="PF18291"/>
    </source>
</evidence>
<dbReference type="NCBIfam" id="TIGR01201">
    <property type="entry name" value="HU_rel"/>
    <property type="match status" value="1"/>
</dbReference>
<dbReference type="SUPFAM" id="SSF47729">
    <property type="entry name" value="IHF-like DNA-binding proteins"/>
    <property type="match status" value="1"/>
</dbReference>
<evidence type="ECO:0000313" key="4">
    <source>
        <dbReference type="Proteomes" id="UP000006051"/>
    </source>
</evidence>
<evidence type="ECO:0000256" key="1">
    <source>
        <dbReference type="ARBA" id="ARBA00023125"/>
    </source>
</evidence>
<name>I3ZZF4_ORNRL</name>
<sequence length="131" mass="14043">MPIEFKVIQKGQPGVKGGGAKKYYASPVYGKEKSLAGLIKDIEKISTVSGADIKAVVYALVDVMQSSLSEGQIVRLGELGSMRVNISSEGKGKEEEVTQHAIRGAKVIFTPGTDLKKMLNNLSYEKVKAGE</sequence>
<dbReference type="InterPro" id="IPR005902">
    <property type="entry name" value="HU_DNA-bd_put"/>
</dbReference>
<proteinExistence type="predicted"/>
<dbReference type="Gene3D" id="4.10.520.10">
    <property type="entry name" value="IHF-like DNA-binding proteins"/>
    <property type="match status" value="1"/>
</dbReference>
<feature type="domain" description="HU" evidence="2">
    <location>
        <begin position="1"/>
        <end position="126"/>
    </location>
</feature>
<dbReference type="InterPro" id="IPR010992">
    <property type="entry name" value="IHF-like_DNA-bd_dom_sf"/>
</dbReference>
<dbReference type="STRING" id="867902.Ornrh_0893"/>
<dbReference type="Proteomes" id="UP000006051">
    <property type="component" value="Chromosome"/>
</dbReference>
<dbReference type="PATRIC" id="fig|867902.3.peg.875"/>
<dbReference type="Pfam" id="PF18291">
    <property type="entry name" value="HU-HIG"/>
    <property type="match status" value="1"/>
</dbReference>
<dbReference type="AlphaFoldDB" id="I3ZZF4"/>
<dbReference type="KEGG" id="orh:Ornrh_0893"/>
<dbReference type="HOGENOM" id="CLU_112331_5_2_10"/>
<keyword evidence="1 3" id="KW-0238">DNA-binding</keyword>
<accession>I3ZZF4</accession>
<dbReference type="GeneID" id="71569183"/>
<dbReference type="GO" id="GO:0003677">
    <property type="term" value="F:DNA binding"/>
    <property type="evidence" value="ECO:0007669"/>
    <property type="project" value="UniProtKB-KW"/>
</dbReference>
<organism evidence="3 4">
    <name type="scientific">Ornithobacterium rhinotracheale (strain ATCC 51463 / DSM 15997 / CCUG 23171 / CIP 104009 / LMG 9086)</name>
    <dbReference type="NCBI Taxonomy" id="867902"/>
    <lineage>
        <taxon>Bacteria</taxon>
        <taxon>Pseudomonadati</taxon>
        <taxon>Bacteroidota</taxon>
        <taxon>Flavobacteriia</taxon>
        <taxon>Flavobacteriales</taxon>
        <taxon>Weeksellaceae</taxon>
        <taxon>Ornithobacterium</taxon>
    </lineage>
</organism>
<gene>
    <name evidence="3" type="ordered locus">Ornrh_0893</name>
</gene>
<evidence type="ECO:0000313" key="3">
    <source>
        <dbReference type="EMBL" id="AFL97088.1"/>
    </source>
</evidence>
<dbReference type="GeneID" id="97257600"/>
<dbReference type="InterPro" id="IPR041607">
    <property type="entry name" value="HU-HIG"/>
</dbReference>
<dbReference type="RefSeq" id="WP_014790689.1">
    <property type="nucleotide sequence ID" value="NC_018016.1"/>
</dbReference>